<feature type="binding site" evidence="10">
    <location>
        <position position="123"/>
    </location>
    <ligand>
        <name>substrate</name>
    </ligand>
</feature>
<evidence type="ECO:0000256" key="2">
    <source>
        <dbReference type="ARBA" id="ARBA00003172"/>
    </source>
</evidence>
<dbReference type="PANTHER" id="PTHR30390:SF7">
    <property type="entry name" value="PHOSPHOHEPTOSE ISOMERASE"/>
    <property type="match status" value="1"/>
</dbReference>
<reference evidence="13" key="1">
    <citation type="journal article" date="2019" name="Int. J. Syst. Evol. Microbiol.">
        <title>The Global Catalogue of Microorganisms (GCM) 10K type strain sequencing project: providing services to taxonomists for standard genome sequencing and annotation.</title>
        <authorList>
            <consortium name="The Broad Institute Genomics Platform"/>
            <consortium name="The Broad Institute Genome Sequencing Center for Infectious Disease"/>
            <person name="Wu L."/>
            <person name="Ma J."/>
        </authorList>
    </citation>
    <scope>NUCLEOTIDE SEQUENCE [LARGE SCALE GENOMIC DNA]</scope>
    <source>
        <strain evidence="13">CGMCC 1.10131</strain>
    </source>
</reference>
<comment type="miscellaneous">
    <text evidence="10">The reaction produces a racemic mixture of D-glycero-alpha-D-manno-heptose 7-phosphate and D-glycero-beta-D-manno-heptose 7-phosphate.</text>
</comment>
<feature type="binding site" evidence="10">
    <location>
        <begin position="92"/>
        <end position="93"/>
    </location>
    <ligand>
        <name>substrate</name>
    </ligand>
</feature>
<dbReference type="EMBL" id="BMDY01000013">
    <property type="protein sequence ID" value="GGB09205.1"/>
    <property type="molecule type" value="Genomic_DNA"/>
</dbReference>
<feature type="binding site" evidence="10">
    <location>
        <position position="179"/>
    </location>
    <ligand>
        <name>Zn(2+)</name>
        <dbReference type="ChEBI" id="CHEBI:29105"/>
    </ligand>
</feature>
<evidence type="ECO:0000256" key="5">
    <source>
        <dbReference type="ARBA" id="ARBA00022490"/>
    </source>
</evidence>
<comment type="cofactor">
    <cofactor evidence="10">
        <name>Zn(2+)</name>
        <dbReference type="ChEBI" id="CHEBI:29105"/>
    </cofactor>
    <text evidence="10">Binds 1 zinc ion per subunit.</text>
</comment>
<keyword evidence="13" id="KW-1185">Reference proteome</keyword>
<dbReference type="Proteomes" id="UP000651977">
    <property type="component" value="Unassembled WGS sequence"/>
</dbReference>
<protein>
    <recommendedName>
        <fullName evidence="10">Phosphoheptose isomerase</fullName>
        <ecNumber evidence="10">5.3.1.28</ecNumber>
    </recommendedName>
    <alternativeName>
        <fullName evidence="10">Sedoheptulose 7-phosphate isomerase</fullName>
    </alternativeName>
</protein>
<feature type="binding site" evidence="10">
    <location>
        <begin position="51"/>
        <end position="53"/>
    </location>
    <ligand>
        <name>substrate</name>
    </ligand>
</feature>
<gene>
    <name evidence="10 12" type="primary">gmhA</name>
    <name evidence="12" type="ORF">GCM10007414_23230</name>
</gene>
<feature type="binding site" evidence="10">
    <location>
        <position position="171"/>
    </location>
    <ligand>
        <name>substrate</name>
    </ligand>
</feature>
<dbReference type="Gene3D" id="3.40.50.10490">
    <property type="entry name" value="Glucose-6-phosphate isomerase like protein, domain 1"/>
    <property type="match status" value="1"/>
</dbReference>
<proteinExistence type="inferred from homology"/>
<evidence type="ECO:0000256" key="1">
    <source>
        <dbReference type="ARBA" id="ARBA00000348"/>
    </source>
</evidence>
<evidence type="ECO:0000256" key="7">
    <source>
        <dbReference type="ARBA" id="ARBA00022833"/>
    </source>
</evidence>
<dbReference type="PROSITE" id="PS51464">
    <property type="entry name" value="SIS"/>
    <property type="match status" value="1"/>
</dbReference>
<comment type="similarity">
    <text evidence="4 10">Belongs to the SIS family. GmhA subfamily.</text>
</comment>
<feature type="binding site" evidence="10">
    <location>
        <begin position="118"/>
        <end position="120"/>
    </location>
    <ligand>
        <name>substrate</name>
    </ligand>
</feature>
<evidence type="ECO:0000256" key="6">
    <source>
        <dbReference type="ARBA" id="ARBA00022723"/>
    </source>
</evidence>
<dbReference type="CDD" id="cd05006">
    <property type="entry name" value="SIS_GmhA"/>
    <property type="match status" value="1"/>
</dbReference>
<name>A0ABQ1I2N6_9ALTE</name>
<dbReference type="SUPFAM" id="SSF53697">
    <property type="entry name" value="SIS domain"/>
    <property type="match status" value="1"/>
</dbReference>
<dbReference type="Pfam" id="PF13580">
    <property type="entry name" value="SIS_2"/>
    <property type="match status" value="1"/>
</dbReference>
<feature type="binding site" evidence="10">
    <location>
        <position position="60"/>
    </location>
    <ligand>
        <name>Zn(2+)</name>
        <dbReference type="ChEBI" id="CHEBI:29105"/>
    </ligand>
</feature>
<dbReference type="InterPro" id="IPR046348">
    <property type="entry name" value="SIS_dom_sf"/>
</dbReference>
<dbReference type="InterPro" id="IPR035461">
    <property type="entry name" value="GmhA/DiaA"/>
</dbReference>
<evidence type="ECO:0000313" key="12">
    <source>
        <dbReference type="EMBL" id="GGB09205.1"/>
    </source>
</evidence>
<dbReference type="PANTHER" id="PTHR30390">
    <property type="entry name" value="SEDOHEPTULOSE 7-PHOSPHATE ISOMERASE / DNAA INITIATOR-ASSOCIATING FACTOR FOR REPLICATION INITIATION"/>
    <property type="match status" value="1"/>
</dbReference>
<comment type="subunit">
    <text evidence="10">Homotetramer.</text>
</comment>
<keyword evidence="7 10" id="KW-0862">Zinc</keyword>
<keyword evidence="5 10" id="KW-0963">Cytoplasm</keyword>
<evidence type="ECO:0000313" key="13">
    <source>
        <dbReference type="Proteomes" id="UP000651977"/>
    </source>
</evidence>
<keyword evidence="9 10" id="KW-0119">Carbohydrate metabolism</keyword>
<feature type="domain" description="SIS" evidence="11">
    <location>
        <begin position="36"/>
        <end position="191"/>
    </location>
</feature>
<evidence type="ECO:0000256" key="10">
    <source>
        <dbReference type="HAMAP-Rule" id="MF_00067"/>
    </source>
</evidence>
<sequence length="191" mass="20734">MKNLIVEELQEAALVLNAFIADEKNIAAIEQAARLLADSFKQQGKVLACGNGGSHCDAMHFAEELTGRYRENRPAYPAIAISDPSHLSCVSNDYGYEYVFSRYIEGLGQPGDVLFGISTSGNSGNIVKAVEAAKAKGMQVIILSGKDGGQLAGQADVEIRVPHFGFADRIQEIHIKVIHILIQLIEKYMAE</sequence>
<keyword evidence="8 10" id="KW-0413">Isomerase</keyword>
<keyword evidence="6 10" id="KW-0479">Metal-binding</keyword>
<comment type="subcellular location">
    <subcellularLocation>
        <location evidence="3 10">Cytoplasm</location>
    </subcellularLocation>
</comment>
<evidence type="ECO:0000256" key="3">
    <source>
        <dbReference type="ARBA" id="ARBA00004496"/>
    </source>
</evidence>
<dbReference type="NCBIfam" id="NF001628">
    <property type="entry name" value="PRK00414.1"/>
    <property type="match status" value="1"/>
</dbReference>
<feature type="binding site" evidence="10">
    <location>
        <position position="64"/>
    </location>
    <ligand>
        <name>substrate</name>
    </ligand>
</feature>
<dbReference type="EC" id="5.3.1.28" evidence="10"/>
<dbReference type="InterPro" id="IPR004515">
    <property type="entry name" value="Phosphoheptose_Isoase"/>
</dbReference>
<comment type="pathway">
    <text evidence="10">Carbohydrate biosynthesis; D-glycero-D-manno-heptose 7-phosphate biosynthesis; D-glycero-alpha-D-manno-heptose 7-phosphate and D-glycero-beta-D-manno-heptose 7-phosphate from sedoheptulose 7-phosphate: step 1/1.</text>
</comment>
<dbReference type="RefSeq" id="WP_055734682.1">
    <property type="nucleotide sequence ID" value="NZ_BMDY01000013.1"/>
</dbReference>
<evidence type="ECO:0000256" key="4">
    <source>
        <dbReference type="ARBA" id="ARBA00009894"/>
    </source>
</evidence>
<evidence type="ECO:0000256" key="9">
    <source>
        <dbReference type="ARBA" id="ARBA00023277"/>
    </source>
</evidence>
<dbReference type="InterPro" id="IPR050099">
    <property type="entry name" value="SIS_GmhA/DiaA_subfam"/>
</dbReference>
<dbReference type="HAMAP" id="MF_00067">
    <property type="entry name" value="GmhA"/>
    <property type="match status" value="1"/>
</dbReference>
<comment type="function">
    <text evidence="2 10">Catalyzes the isomerization of sedoheptulose 7-phosphate in D-glycero-D-manno-heptose 7-phosphate.</text>
</comment>
<dbReference type="NCBIfam" id="TIGR00441">
    <property type="entry name" value="gmhA"/>
    <property type="match status" value="1"/>
</dbReference>
<dbReference type="InterPro" id="IPR001347">
    <property type="entry name" value="SIS_dom"/>
</dbReference>
<feature type="binding site" evidence="10">
    <location>
        <position position="64"/>
    </location>
    <ligand>
        <name>Zn(2+)</name>
        <dbReference type="ChEBI" id="CHEBI:29105"/>
    </ligand>
</feature>
<comment type="catalytic activity">
    <reaction evidence="1 10">
        <text>2 D-sedoheptulose 7-phosphate = D-glycero-alpha-D-manno-heptose 7-phosphate + D-glycero-beta-D-manno-heptose 7-phosphate</text>
        <dbReference type="Rhea" id="RHEA:27489"/>
        <dbReference type="ChEBI" id="CHEBI:57483"/>
        <dbReference type="ChEBI" id="CHEBI:60203"/>
        <dbReference type="ChEBI" id="CHEBI:60204"/>
        <dbReference type="EC" id="5.3.1.28"/>
    </reaction>
</comment>
<accession>A0ABQ1I2N6</accession>
<dbReference type="GO" id="GO:0016853">
    <property type="term" value="F:isomerase activity"/>
    <property type="evidence" value="ECO:0007669"/>
    <property type="project" value="UniProtKB-KW"/>
</dbReference>
<organism evidence="12 13">
    <name type="scientific">Agarivorans gilvus</name>
    <dbReference type="NCBI Taxonomy" id="680279"/>
    <lineage>
        <taxon>Bacteria</taxon>
        <taxon>Pseudomonadati</taxon>
        <taxon>Pseudomonadota</taxon>
        <taxon>Gammaproteobacteria</taxon>
        <taxon>Alteromonadales</taxon>
        <taxon>Alteromonadaceae</taxon>
        <taxon>Agarivorans</taxon>
    </lineage>
</organism>
<comment type="caution">
    <text evidence="12">The sequence shown here is derived from an EMBL/GenBank/DDBJ whole genome shotgun (WGS) entry which is preliminary data.</text>
</comment>
<evidence type="ECO:0000259" key="11">
    <source>
        <dbReference type="PROSITE" id="PS51464"/>
    </source>
</evidence>
<feature type="binding site" evidence="10">
    <location>
        <position position="171"/>
    </location>
    <ligand>
        <name>Zn(2+)</name>
        <dbReference type="ChEBI" id="CHEBI:29105"/>
    </ligand>
</feature>
<evidence type="ECO:0000256" key="8">
    <source>
        <dbReference type="ARBA" id="ARBA00023235"/>
    </source>
</evidence>